<keyword evidence="1" id="KW-0808">Transferase</keyword>
<evidence type="ECO:0000256" key="1">
    <source>
        <dbReference type="ARBA" id="ARBA00022603"/>
    </source>
</evidence>
<evidence type="ECO:0000313" key="4">
    <source>
        <dbReference type="Ensembl" id="ENSMAMP00000005047.2"/>
    </source>
</evidence>
<dbReference type="Pfam" id="PF10294">
    <property type="entry name" value="Methyltransf_16"/>
    <property type="match status" value="1"/>
</dbReference>
<dbReference type="Gene3D" id="3.40.50.150">
    <property type="entry name" value="Vaccinia Virus protein VP39"/>
    <property type="match status" value="1"/>
</dbReference>
<reference evidence="4" key="2">
    <citation type="submission" date="2025-09" db="UniProtKB">
        <authorList>
            <consortium name="Ensembl"/>
        </authorList>
    </citation>
    <scope>IDENTIFICATION</scope>
</reference>
<dbReference type="CTD" id="100149425"/>
<dbReference type="GeneID" id="113138154"/>
<reference evidence="4" key="1">
    <citation type="submission" date="2025-08" db="UniProtKB">
        <authorList>
            <consortium name="Ensembl"/>
        </authorList>
    </citation>
    <scope>IDENTIFICATION</scope>
</reference>
<dbReference type="AlphaFoldDB" id="A0A3Q3KUI8"/>
<dbReference type="OrthoDB" id="413520at2759"/>
<name>A0A3Q3KUI8_9TELE</name>
<proteinExistence type="predicted"/>
<dbReference type="GO" id="GO:0032259">
    <property type="term" value="P:methylation"/>
    <property type="evidence" value="ECO:0007669"/>
    <property type="project" value="UniProtKB-KW"/>
</dbReference>
<feature type="compositionally biased region" description="Acidic residues" evidence="3">
    <location>
        <begin position="48"/>
        <end position="66"/>
    </location>
</feature>
<dbReference type="InterPro" id="IPR029063">
    <property type="entry name" value="SAM-dependent_MTases_sf"/>
</dbReference>
<dbReference type="STRING" id="205130.ENSMAMP00000005047"/>
<protein>
    <submittedName>
        <fullName evidence="4">Protein-lysine methyltransferase METTL21C-like</fullName>
    </submittedName>
</protein>
<keyword evidence="1" id="KW-0489">Methyltransferase</keyword>
<dbReference type="CDD" id="cd02440">
    <property type="entry name" value="AdoMet_MTases"/>
    <property type="match status" value="1"/>
</dbReference>
<feature type="region of interest" description="Disordered" evidence="3">
    <location>
        <begin position="45"/>
        <end position="72"/>
    </location>
</feature>
<dbReference type="GeneTree" id="ENSGT00940000156596"/>
<accession>A0A3Q3KUI8</accession>
<keyword evidence="5" id="KW-1185">Reference proteome</keyword>
<dbReference type="InterPro" id="IPR019410">
    <property type="entry name" value="Methyltransf_16"/>
</dbReference>
<dbReference type="GO" id="GO:0008168">
    <property type="term" value="F:methyltransferase activity"/>
    <property type="evidence" value="ECO:0007669"/>
    <property type="project" value="UniProtKB-KW"/>
</dbReference>
<dbReference type="Ensembl" id="ENSMAMT00000005175.2">
    <property type="protein sequence ID" value="ENSMAMP00000005047.2"/>
    <property type="gene ID" value="ENSMAMG00000003393.2"/>
</dbReference>
<dbReference type="RefSeq" id="XP_026176125.1">
    <property type="nucleotide sequence ID" value="XM_026320340.1"/>
</dbReference>
<evidence type="ECO:0000256" key="3">
    <source>
        <dbReference type="SAM" id="MobiDB-lite"/>
    </source>
</evidence>
<dbReference type="PANTHER" id="PTHR14614:SF13">
    <property type="entry name" value="PROTEIN-LYSINE METHYLTRANSFERASE METTL21C"/>
    <property type="match status" value="1"/>
</dbReference>
<evidence type="ECO:0000256" key="2">
    <source>
        <dbReference type="ARBA" id="ARBA00022691"/>
    </source>
</evidence>
<evidence type="ECO:0000313" key="5">
    <source>
        <dbReference type="Proteomes" id="UP000261640"/>
    </source>
</evidence>
<dbReference type="PANTHER" id="PTHR14614">
    <property type="entry name" value="HEPATOCELLULAR CARCINOMA-ASSOCIATED ANTIGEN"/>
    <property type="match status" value="1"/>
</dbReference>
<dbReference type="SUPFAM" id="SSF53335">
    <property type="entry name" value="S-adenosyl-L-methionine-dependent methyltransferases"/>
    <property type="match status" value="1"/>
</dbReference>
<organism evidence="4 5">
    <name type="scientific">Mastacembelus armatus</name>
    <name type="common">zig-zag eel</name>
    <dbReference type="NCBI Taxonomy" id="205130"/>
    <lineage>
        <taxon>Eukaryota</taxon>
        <taxon>Metazoa</taxon>
        <taxon>Chordata</taxon>
        <taxon>Craniata</taxon>
        <taxon>Vertebrata</taxon>
        <taxon>Euteleostomi</taxon>
        <taxon>Actinopterygii</taxon>
        <taxon>Neopterygii</taxon>
        <taxon>Teleostei</taxon>
        <taxon>Neoteleostei</taxon>
        <taxon>Acanthomorphata</taxon>
        <taxon>Anabantaria</taxon>
        <taxon>Synbranchiformes</taxon>
        <taxon>Mastacembelidae</taxon>
        <taxon>Mastacembelus</taxon>
    </lineage>
</organism>
<dbReference type="Proteomes" id="UP000261640">
    <property type="component" value="Unplaced"/>
</dbReference>
<keyword evidence="2" id="KW-0949">S-adenosyl-L-methionine</keyword>
<dbReference type="InParanoid" id="A0A3Q3KUI8"/>
<sequence length="283" mass="31646">MSPDAFVCSCQLSSEKKPAGAARLATAFYIDTLSINCVEETSFMRSEEYEDGEEKEEEMDEADEEDRGQTALQRDRAPVFVPSIFSSFTKDIYHYVGQDIVIHESIDSYGAVMWPAAVALCSFLDNNREKVNLQGKMVLELGAGTGLVAIVASLLGASVTATDLPEVLSNLQANVMRNTRGRCRYQPQVAALSWDYDLESIYPSSVYKYSYVLAADVVYHHDFLGELLATMKHFCKPGTTLIWANKIRLESDLTFIENFKKAFHTSLLSEDGDMKIFMATCRE</sequence>